<gene>
    <name evidence="1" type="ORF">EI293_05875</name>
</gene>
<dbReference type="EMBL" id="RWIU01000001">
    <property type="protein sequence ID" value="RSK46680.1"/>
    <property type="molecule type" value="Genomic_DNA"/>
</dbReference>
<organism evidence="1 2">
    <name type="scientific">Hymenobacter perfusus</name>
    <dbReference type="NCBI Taxonomy" id="1236770"/>
    <lineage>
        <taxon>Bacteria</taxon>
        <taxon>Pseudomonadati</taxon>
        <taxon>Bacteroidota</taxon>
        <taxon>Cytophagia</taxon>
        <taxon>Cytophagales</taxon>
        <taxon>Hymenobacteraceae</taxon>
        <taxon>Hymenobacter</taxon>
    </lineage>
</organism>
<dbReference type="OrthoDB" id="892694at2"/>
<accession>A0A428KJV6</accession>
<sequence>MKKTILLILLAVLAVGGYLYYRQLRTGPEYSLMQAYKAVTDHDVATFERYVDIGSVTSNLVDQVAEQGAALSGLNSGGLALTGALQLFKPQLARTAREQVRRYVETGSAQAAAEAGSAGPLNVSVLGLAGKVVGEGSRFKGIKYTRKEGNQAFIGLEFTQPLYDTTLVLEVSMRNQGDYWQATAISNSGALIRQVARLEKQRLLVR</sequence>
<dbReference type="AlphaFoldDB" id="A0A428KJV6"/>
<protein>
    <submittedName>
        <fullName evidence="1">DUF2939 domain-containing protein</fullName>
    </submittedName>
</protein>
<evidence type="ECO:0000313" key="1">
    <source>
        <dbReference type="EMBL" id="RSK46680.1"/>
    </source>
</evidence>
<dbReference type="RefSeq" id="WP_125436180.1">
    <property type="nucleotide sequence ID" value="NZ_RWIU01000001.1"/>
</dbReference>
<keyword evidence="2" id="KW-1185">Reference proteome</keyword>
<proteinExistence type="predicted"/>
<evidence type="ECO:0000313" key="2">
    <source>
        <dbReference type="Proteomes" id="UP000270291"/>
    </source>
</evidence>
<reference evidence="1 2" key="1">
    <citation type="submission" date="2018-12" db="EMBL/GenBank/DDBJ databases">
        <authorList>
            <person name="Feng G."/>
            <person name="Zhu H."/>
        </authorList>
    </citation>
    <scope>NUCLEOTIDE SEQUENCE [LARGE SCALE GENOMIC DNA]</scope>
    <source>
        <strain evidence="1 2">LMG 26000</strain>
    </source>
</reference>
<dbReference type="Proteomes" id="UP000270291">
    <property type="component" value="Unassembled WGS sequence"/>
</dbReference>
<comment type="caution">
    <text evidence="1">The sequence shown here is derived from an EMBL/GenBank/DDBJ whole genome shotgun (WGS) entry which is preliminary data.</text>
</comment>
<name>A0A428KJV6_9BACT</name>